<dbReference type="Proteomes" id="UP000663832">
    <property type="component" value="Unassembled WGS sequence"/>
</dbReference>
<evidence type="ECO:0000313" key="3">
    <source>
        <dbReference type="EMBL" id="CAF1398346.1"/>
    </source>
</evidence>
<dbReference type="AlphaFoldDB" id="A0A813X6Y4"/>
<organism evidence="1 5">
    <name type="scientific">Adineta steineri</name>
    <dbReference type="NCBI Taxonomy" id="433720"/>
    <lineage>
        <taxon>Eukaryota</taxon>
        <taxon>Metazoa</taxon>
        <taxon>Spiralia</taxon>
        <taxon>Gnathifera</taxon>
        <taxon>Rotifera</taxon>
        <taxon>Eurotatoria</taxon>
        <taxon>Bdelloidea</taxon>
        <taxon>Adinetida</taxon>
        <taxon>Adinetidae</taxon>
        <taxon>Adineta</taxon>
    </lineage>
</organism>
<evidence type="ECO:0000313" key="5">
    <source>
        <dbReference type="Proteomes" id="UP000663877"/>
    </source>
</evidence>
<proteinExistence type="predicted"/>
<keyword evidence="4" id="KW-1185">Reference proteome</keyword>
<dbReference type="Proteomes" id="UP000663877">
    <property type="component" value="Unassembled WGS sequence"/>
</dbReference>
<dbReference type="EMBL" id="CAJNOM010000369">
    <property type="protein sequence ID" value="CAF1398346.1"/>
    <property type="molecule type" value="Genomic_DNA"/>
</dbReference>
<dbReference type="EMBL" id="CAJNOI010000026">
    <property type="protein sequence ID" value="CAF0862594.1"/>
    <property type="molecule type" value="Genomic_DNA"/>
</dbReference>
<reference evidence="1" key="1">
    <citation type="submission" date="2021-02" db="EMBL/GenBank/DDBJ databases">
        <authorList>
            <person name="Nowell W R."/>
        </authorList>
    </citation>
    <scope>NUCLEOTIDE SEQUENCE</scope>
</reference>
<comment type="caution">
    <text evidence="1">The sequence shown here is derived from an EMBL/GenBank/DDBJ whole genome shotgun (WGS) entry which is preliminary data.</text>
</comment>
<name>A0A813X6Y4_9BILA</name>
<protein>
    <submittedName>
        <fullName evidence="1">Uncharacterized protein</fullName>
    </submittedName>
</protein>
<evidence type="ECO:0000313" key="4">
    <source>
        <dbReference type="Proteomes" id="UP000663832"/>
    </source>
</evidence>
<evidence type="ECO:0000313" key="1">
    <source>
        <dbReference type="EMBL" id="CAF0862594.1"/>
    </source>
</evidence>
<sequence>MVFMEDNKNIIKWISDHYLVLIKSVKKNQKKNRTVPQSLLVDDKFTKNTIGADCFDCTHIKHSLQQSGVCILPLLEAVAYCSAERDCGGYGVPTNTGYHNVYDLKDRALGAKFFKGTKALTNNEWTLVVKQN</sequence>
<evidence type="ECO:0000313" key="2">
    <source>
        <dbReference type="EMBL" id="CAF1394711.1"/>
    </source>
</evidence>
<dbReference type="EMBL" id="CAJNOM010000365">
    <property type="protein sequence ID" value="CAF1394711.1"/>
    <property type="molecule type" value="Genomic_DNA"/>
</dbReference>
<gene>
    <name evidence="1" type="ORF">BJG266_LOCUS8461</name>
    <name evidence="2" type="ORF">QVE165_LOCUS36412</name>
    <name evidence="3" type="ORF">QVE165_LOCUS36614</name>
</gene>
<accession>A0A813X6Y4</accession>
<dbReference type="OrthoDB" id="10057995at2759"/>